<evidence type="ECO:0000313" key="2">
    <source>
        <dbReference type="EMBL" id="AGJ90801.1"/>
    </source>
</evidence>
<evidence type="ECO:0000256" key="1">
    <source>
        <dbReference type="SAM" id="Phobius"/>
    </source>
</evidence>
<keyword evidence="3" id="KW-1185">Reference proteome</keyword>
<protein>
    <recommendedName>
        <fullName evidence="4">Lipopolysaccharide assembly protein A domain-containing protein</fullName>
    </recommendedName>
</protein>
<name>M9WDB2_9MOLU</name>
<dbReference type="RefSeq" id="WP_015587404.1">
    <property type="nucleotide sequence ID" value="NC_021083.1"/>
</dbReference>
<dbReference type="Proteomes" id="UP000012984">
    <property type="component" value="Chromosome"/>
</dbReference>
<evidence type="ECO:0008006" key="4">
    <source>
        <dbReference type="Google" id="ProtNLM"/>
    </source>
</evidence>
<organism evidence="2 3">
    <name type="scientific">Mycoplasma putrefaciens Mput9231</name>
    <dbReference type="NCBI Taxonomy" id="1292033"/>
    <lineage>
        <taxon>Bacteria</taxon>
        <taxon>Bacillati</taxon>
        <taxon>Mycoplasmatota</taxon>
        <taxon>Mollicutes</taxon>
        <taxon>Mycoplasmataceae</taxon>
        <taxon>Mycoplasma</taxon>
    </lineage>
</organism>
<feature type="transmembrane region" description="Helical" evidence="1">
    <location>
        <begin position="20"/>
        <end position="44"/>
    </location>
</feature>
<gene>
    <name evidence="2" type="ORF">MPUT9231_3870</name>
</gene>
<keyword evidence="1" id="KW-0472">Membrane</keyword>
<dbReference type="PATRIC" id="fig|1292033.3.peg.375"/>
<dbReference type="HOGENOM" id="CLU_2465749_0_0_14"/>
<dbReference type="eggNOG" id="ENOG5031ZJ1">
    <property type="taxonomic scope" value="Bacteria"/>
</dbReference>
<keyword evidence="1" id="KW-0812">Transmembrane</keyword>
<evidence type="ECO:0000313" key="3">
    <source>
        <dbReference type="Proteomes" id="UP000012984"/>
    </source>
</evidence>
<dbReference type="KEGG" id="mput:MPUT9231_3870"/>
<dbReference type="NCBIfam" id="TIGR04561">
    <property type="entry name" value="membra_charge"/>
    <property type="match status" value="1"/>
</dbReference>
<dbReference type="AlphaFoldDB" id="M9WDB2"/>
<sequence length="88" mass="10206">MKIWSIFVIEIFDITIPFSTILLIFGILGSLAMLIYIGILLVLIRRKKNNQKVIKTELQKQLNLIDDEIISIINDLKHEKIDLQKEGD</sequence>
<dbReference type="OrthoDB" id="9961378at2"/>
<proteinExistence type="predicted"/>
<dbReference type="EMBL" id="CP004357">
    <property type="protein sequence ID" value="AGJ90801.1"/>
    <property type="molecule type" value="Genomic_DNA"/>
</dbReference>
<reference evidence="2 3" key="1">
    <citation type="journal article" date="2013" name="Genome Announc.">
        <title>Complete Genome Sequence of Mycoplasma putrefaciens Strain 9231, One of the Agents of Contagious Agalactia in Goats.</title>
        <authorList>
            <person name="Dupuy V."/>
            <person name="Sirand-Pugnet P."/>
            <person name="Baranowski E."/>
            <person name="Barre A."/>
            <person name="Breton M."/>
            <person name="Couture C."/>
            <person name="Dordet-Frisoni E."/>
            <person name="Gaurivaud P."/>
            <person name="Jacob D."/>
            <person name="Lemaitre C."/>
            <person name="Manso-Silvan L."/>
            <person name="Nikolski M."/>
            <person name="Nouvel L.X."/>
            <person name="Poumarat F."/>
            <person name="Tardy F."/>
            <person name="Thebault P."/>
            <person name="Theil S."/>
            <person name="Citti C."/>
            <person name="Blanchard A."/>
            <person name="Thiaucourt F."/>
        </authorList>
    </citation>
    <scope>NUCLEOTIDE SEQUENCE [LARGE SCALE GENOMIC DNA]</scope>
    <source>
        <strain evidence="2">Mput9231</strain>
    </source>
</reference>
<dbReference type="InterPro" id="IPR030825">
    <property type="entry name" value="Integral_membrane"/>
</dbReference>
<keyword evidence="1" id="KW-1133">Transmembrane helix</keyword>
<accession>M9WDB2</accession>